<dbReference type="Pfam" id="PF00659">
    <property type="entry name" value="POLO_box"/>
    <property type="match status" value="2"/>
</dbReference>
<dbReference type="Gene3D" id="3.30.200.20">
    <property type="entry name" value="Phosphorylase Kinase, domain 1"/>
    <property type="match status" value="1"/>
</dbReference>
<dbReference type="SUPFAM" id="SSF56112">
    <property type="entry name" value="Protein kinase-like (PK-like)"/>
    <property type="match status" value="1"/>
</dbReference>
<keyword evidence="5 8" id="KW-0418">Kinase</keyword>
<dbReference type="Pfam" id="PF00069">
    <property type="entry name" value="Pkinase"/>
    <property type="match status" value="1"/>
</dbReference>
<name>A0A7S4NM49_GUITH</name>
<evidence type="ECO:0000256" key="7">
    <source>
        <dbReference type="PROSITE-ProRule" id="PRU10141"/>
    </source>
</evidence>
<dbReference type="AlphaFoldDB" id="A0A7S4NM49"/>
<sequence>MTTRYRIPSSAYPVPPASIHSTNPLHPPSDKPNNIIEHTKKDATGRVSVKKYLKGALLGKGGFAKCFQVTDLDTKEDWACKIIQKSSLTKQRHKQKLQSEIKIHKSLSHKNIVRFHDVFEDKENVYIVMELCPNQTMLEHVKRRKRLSESDTRRFMLQILDAVRFMHQYRVIHRDLKLGNFFLGKNNEVKIGDFGLACKLQFDGERKKTLCGTPNYIAPEVLDGKDGHSYEVDIWSIGVILYTCLVGKPPFETADVKSTYKLIQSNTYSFPPRLEISESAKALVRSILQSRPEKRPSIEDIMRDDFFLGQGIALLQGRDDPLNTSGNNSGNRGKLKDALIFSSSSNTAPTDARAPLQPVQEVKNVEQDKNKKVRADGAPLGLASCNIERKPMTILSGLSSVGNIYRPMLQQQVAGEDMQRNSDRDSESSPTKKVTKQMGALDVKDKTNFLLPTSSSSSSSDPATTIQRKASDCGSDAASSASTASAPVSARSDKDVPVASAAVEDEHAMRNMHNNITAALSSAVKGSSSYVGTLPLPQVWVSSWVDYSKKYGLGYKLSNDQYGVFFNDSTKILLQLDGSSFEYMERQRMDGNNVKFDKRSSYTMGERPAELNKKVTLLGHFKNYLNDSSKVEGGDKGKEAFDRSNVAKETEDGIYVRKWMRTRHSVIFRLSNNCFQISFNDDSEVFLWASRRWVTYRSRTKPLRTMDLKDAACDADIAKRLKYADDILVQLLAA</sequence>
<dbReference type="InterPro" id="IPR008271">
    <property type="entry name" value="Ser/Thr_kinase_AS"/>
</dbReference>
<dbReference type="InterPro" id="IPR036947">
    <property type="entry name" value="POLO_box_dom_sf"/>
</dbReference>
<gene>
    <name evidence="12" type="ORF">GTHE00462_LOCUS12938</name>
</gene>
<reference evidence="12" key="1">
    <citation type="submission" date="2021-01" db="EMBL/GenBank/DDBJ databases">
        <authorList>
            <person name="Corre E."/>
            <person name="Pelletier E."/>
            <person name="Niang G."/>
            <person name="Scheremetjew M."/>
            <person name="Finn R."/>
            <person name="Kale V."/>
            <person name="Holt S."/>
            <person name="Cochrane G."/>
            <person name="Meng A."/>
            <person name="Brown T."/>
            <person name="Cohen L."/>
        </authorList>
    </citation>
    <scope>NUCLEOTIDE SEQUENCE</scope>
    <source>
        <strain evidence="12">CCMP 2712</strain>
    </source>
</reference>
<accession>A0A7S4NM49</accession>
<dbReference type="GO" id="GO:0005634">
    <property type="term" value="C:nucleus"/>
    <property type="evidence" value="ECO:0007669"/>
    <property type="project" value="TreeGrafter"/>
</dbReference>
<evidence type="ECO:0000313" key="12">
    <source>
        <dbReference type="EMBL" id="CAE2294984.1"/>
    </source>
</evidence>
<dbReference type="FunFam" id="3.30.200.20:FF:000091">
    <property type="entry name" value="Serine/threonine-protein kinase PLK"/>
    <property type="match status" value="1"/>
</dbReference>
<dbReference type="InterPro" id="IPR000959">
    <property type="entry name" value="POLO_box_dom"/>
</dbReference>
<evidence type="ECO:0000256" key="8">
    <source>
        <dbReference type="RuleBase" id="RU361162"/>
    </source>
</evidence>
<evidence type="ECO:0000256" key="9">
    <source>
        <dbReference type="SAM" id="MobiDB-lite"/>
    </source>
</evidence>
<proteinExistence type="inferred from homology"/>
<comment type="catalytic activity">
    <reaction evidence="8">
        <text>L-threonyl-[protein] + ATP = O-phospho-L-threonyl-[protein] + ADP + H(+)</text>
        <dbReference type="Rhea" id="RHEA:46608"/>
        <dbReference type="Rhea" id="RHEA-COMP:11060"/>
        <dbReference type="Rhea" id="RHEA-COMP:11605"/>
        <dbReference type="ChEBI" id="CHEBI:15378"/>
        <dbReference type="ChEBI" id="CHEBI:30013"/>
        <dbReference type="ChEBI" id="CHEBI:30616"/>
        <dbReference type="ChEBI" id="CHEBI:61977"/>
        <dbReference type="ChEBI" id="CHEBI:456216"/>
        <dbReference type="EC" id="2.7.11.21"/>
    </reaction>
</comment>
<keyword evidence="2 8" id="KW-0808">Transferase</keyword>
<evidence type="ECO:0000259" key="11">
    <source>
        <dbReference type="PROSITE" id="PS50078"/>
    </source>
</evidence>
<feature type="domain" description="Protein kinase" evidence="10">
    <location>
        <begin position="52"/>
        <end position="307"/>
    </location>
</feature>
<feature type="binding site" evidence="7">
    <location>
        <position position="81"/>
    </location>
    <ligand>
        <name>ATP</name>
        <dbReference type="ChEBI" id="CHEBI:30616"/>
    </ligand>
</feature>
<dbReference type="SUPFAM" id="SSF82615">
    <property type="entry name" value="Polo-box domain"/>
    <property type="match status" value="2"/>
</dbReference>
<protein>
    <recommendedName>
        <fullName evidence="8">Serine/threonine-protein kinase PLK</fullName>
        <ecNumber evidence="8">2.7.11.21</ecNumber>
    </recommendedName>
    <alternativeName>
        <fullName evidence="8">Polo-like kinase</fullName>
    </alternativeName>
</protein>
<dbReference type="SMART" id="SM00220">
    <property type="entry name" value="S_TKc"/>
    <property type="match status" value="1"/>
</dbReference>
<feature type="compositionally biased region" description="Basic and acidic residues" evidence="9">
    <location>
        <begin position="417"/>
        <end position="427"/>
    </location>
</feature>
<comment type="similarity">
    <text evidence="8">Belongs to the protein kinase superfamily. Ser/Thr protein kinase family. CDC5/Polo subfamily.</text>
</comment>
<dbReference type="GO" id="GO:0004674">
    <property type="term" value="F:protein serine/threonine kinase activity"/>
    <property type="evidence" value="ECO:0007669"/>
    <property type="project" value="UniProtKB-KW"/>
</dbReference>
<dbReference type="Gene3D" id="3.30.1120.30">
    <property type="entry name" value="POLO box domain"/>
    <property type="match status" value="2"/>
</dbReference>
<dbReference type="InterPro" id="IPR033701">
    <property type="entry name" value="POLO_box_1"/>
</dbReference>
<dbReference type="InterPro" id="IPR000719">
    <property type="entry name" value="Prot_kinase_dom"/>
</dbReference>
<feature type="compositionally biased region" description="Low complexity" evidence="9">
    <location>
        <begin position="472"/>
        <end position="490"/>
    </location>
</feature>
<keyword evidence="6 7" id="KW-0067">ATP-binding</keyword>
<dbReference type="InterPro" id="IPR011009">
    <property type="entry name" value="Kinase-like_dom_sf"/>
</dbReference>
<dbReference type="FunFam" id="1.10.510.10:FF:000571">
    <property type="entry name" value="Maternal embryonic leucine zipper kinase"/>
    <property type="match status" value="1"/>
</dbReference>
<feature type="domain" description="POLO box" evidence="11">
    <location>
        <begin position="655"/>
        <end position="733"/>
    </location>
</feature>
<organism evidence="12">
    <name type="scientific">Guillardia theta</name>
    <name type="common">Cryptophyte</name>
    <name type="synonym">Cryptomonas phi</name>
    <dbReference type="NCBI Taxonomy" id="55529"/>
    <lineage>
        <taxon>Eukaryota</taxon>
        <taxon>Cryptophyceae</taxon>
        <taxon>Pyrenomonadales</taxon>
        <taxon>Geminigeraceae</taxon>
        <taxon>Guillardia</taxon>
    </lineage>
</organism>
<dbReference type="PROSITE" id="PS00107">
    <property type="entry name" value="PROTEIN_KINASE_ATP"/>
    <property type="match status" value="1"/>
</dbReference>
<dbReference type="GO" id="GO:0005524">
    <property type="term" value="F:ATP binding"/>
    <property type="evidence" value="ECO:0007669"/>
    <property type="project" value="UniProtKB-UniRule"/>
</dbReference>
<keyword evidence="3" id="KW-0677">Repeat</keyword>
<keyword evidence="1 8" id="KW-0723">Serine/threonine-protein kinase</keyword>
<dbReference type="PROSITE" id="PS50011">
    <property type="entry name" value="PROTEIN_KINASE_DOM"/>
    <property type="match status" value="1"/>
</dbReference>
<evidence type="ECO:0000256" key="3">
    <source>
        <dbReference type="ARBA" id="ARBA00022737"/>
    </source>
</evidence>
<feature type="region of interest" description="Disordered" evidence="9">
    <location>
        <begin position="413"/>
        <end position="498"/>
    </location>
</feature>
<evidence type="ECO:0000256" key="5">
    <source>
        <dbReference type="ARBA" id="ARBA00022777"/>
    </source>
</evidence>
<dbReference type="InterPro" id="IPR017441">
    <property type="entry name" value="Protein_kinase_ATP_BS"/>
</dbReference>
<dbReference type="CDD" id="cd14099">
    <property type="entry name" value="STKc_PLK"/>
    <property type="match status" value="1"/>
</dbReference>
<dbReference type="EMBL" id="HBKN01016498">
    <property type="protein sequence ID" value="CAE2294984.1"/>
    <property type="molecule type" value="Transcribed_RNA"/>
</dbReference>
<dbReference type="PROSITE" id="PS00108">
    <property type="entry name" value="PROTEIN_KINASE_ST"/>
    <property type="match status" value="1"/>
</dbReference>
<keyword evidence="4 7" id="KW-0547">Nucleotide-binding</keyword>
<feature type="region of interest" description="Disordered" evidence="9">
    <location>
        <begin position="1"/>
        <end position="32"/>
    </location>
</feature>
<evidence type="ECO:0000256" key="4">
    <source>
        <dbReference type="ARBA" id="ARBA00022741"/>
    </source>
</evidence>
<dbReference type="PANTHER" id="PTHR24345">
    <property type="entry name" value="SERINE/THREONINE-PROTEIN KINASE PLK"/>
    <property type="match status" value="1"/>
</dbReference>
<evidence type="ECO:0000256" key="2">
    <source>
        <dbReference type="ARBA" id="ARBA00022679"/>
    </source>
</evidence>
<dbReference type="CDD" id="cd13117">
    <property type="entry name" value="POLO_box_2"/>
    <property type="match status" value="1"/>
</dbReference>
<dbReference type="EC" id="2.7.11.21" evidence="8"/>
<dbReference type="PROSITE" id="PS50078">
    <property type="entry name" value="POLO_BOX"/>
    <property type="match status" value="2"/>
</dbReference>
<dbReference type="InterPro" id="IPR033695">
    <property type="entry name" value="POLO_box_2"/>
</dbReference>
<evidence type="ECO:0000259" key="10">
    <source>
        <dbReference type="PROSITE" id="PS50011"/>
    </source>
</evidence>
<feature type="domain" description="POLO box" evidence="11">
    <location>
        <begin position="540"/>
        <end position="627"/>
    </location>
</feature>
<evidence type="ECO:0000256" key="6">
    <source>
        <dbReference type="ARBA" id="ARBA00022840"/>
    </source>
</evidence>
<evidence type="ECO:0000256" key="1">
    <source>
        <dbReference type="ARBA" id="ARBA00022527"/>
    </source>
</evidence>
<dbReference type="PANTHER" id="PTHR24345:SF0">
    <property type="entry name" value="CELL CYCLE SERINE_THREONINE-PROTEIN KINASE CDC5_MSD2"/>
    <property type="match status" value="1"/>
</dbReference>
<dbReference type="CDD" id="cd13118">
    <property type="entry name" value="POLO_box_1"/>
    <property type="match status" value="1"/>
</dbReference>
<dbReference type="Gene3D" id="1.10.510.10">
    <property type="entry name" value="Transferase(Phosphotransferase) domain 1"/>
    <property type="match status" value="1"/>
</dbReference>